<protein>
    <submittedName>
        <fullName evidence="1">Uncharacterized protein</fullName>
    </submittedName>
</protein>
<dbReference type="AlphaFoldDB" id="A0A0G4EGU6"/>
<name>A0A0G4EGU6_VITBC</name>
<accession>A0A0G4EGU6</accession>
<evidence type="ECO:0000313" key="2">
    <source>
        <dbReference type="Proteomes" id="UP000041254"/>
    </source>
</evidence>
<dbReference type="Proteomes" id="UP000041254">
    <property type="component" value="Unassembled WGS sequence"/>
</dbReference>
<proteinExistence type="predicted"/>
<dbReference type="EMBL" id="CDMY01000223">
    <property type="protein sequence ID" value="CEL94589.1"/>
    <property type="molecule type" value="Genomic_DNA"/>
</dbReference>
<dbReference type="VEuPathDB" id="CryptoDB:Vbra_11631"/>
<dbReference type="InParanoid" id="A0A0G4EGU6"/>
<organism evidence="1 2">
    <name type="scientific">Vitrella brassicaformis (strain CCMP3155)</name>
    <dbReference type="NCBI Taxonomy" id="1169540"/>
    <lineage>
        <taxon>Eukaryota</taxon>
        <taxon>Sar</taxon>
        <taxon>Alveolata</taxon>
        <taxon>Colpodellida</taxon>
        <taxon>Vitrellaceae</taxon>
        <taxon>Vitrella</taxon>
    </lineage>
</organism>
<dbReference type="PANTHER" id="PTHR40429">
    <property type="entry name" value="FLAGELLAR ASSOCIATED PROTEIN"/>
    <property type="match status" value="1"/>
</dbReference>
<dbReference type="PANTHER" id="PTHR40429:SF1">
    <property type="entry name" value="FLAGELLAR ASSOCIATED PROTEIN"/>
    <property type="match status" value="1"/>
</dbReference>
<gene>
    <name evidence="1" type="ORF">Vbra_11631</name>
</gene>
<reference evidence="1 2" key="1">
    <citation type="submission" date="2014-11" db="EMBL/GenBank/DDBJ databases">
        <authorList>
            <person name="Zhu J."/>
            <person name="Qi W."/>
            <person name="Song R."/>
        </authorList>
    </citation>
    <scope>NUCLEOTIDE SEQUENCE [LARGE SCALE GENOMIC DNA]</scope>
</reference>
<sequence length="287" mass="31196">MANLLLDNPNVPAVGRQIEGLRQSAPEYSFGTSGRDAQFKTGLKHSPGPIYDPRGDEGKANMHVFSFGDAKQRPDYRSEVPISTTDLMGIVPDSQSFKFKGVHPPPFGTGTRFNNRDATIVKSHPAALYGQTSPGPAGYHPDILKIRRSIRASSFGLKTPVLGAIVQTPSAVGPGSYPLVSSVGHQAESGRQTLPIHSFPKDNRFGERAPQNDTFLDTGDPRSCLGRQVKSKNRTNPTFSFGHGTRDMRAKTALVGDSGEPKGHLRLEHPDLPVRREIMMFDGLKAE</sequence>
<evidence type="ECO:0000313" key="1">
    <source>
        <dbReference type="EMBL" id="CEL94589.1"/>
    </source>
</evidence>
<dbReference type="OrthoDB" id="10251342at2759"/>
<keyword evidence="2" id="KW-1185">Reference proteome</keyword>